<reference evidence="2" key="2">
    <citation type="submission" date="2011-07" db="EMBL/GenBank/DDBJ databases">
        <authorList>
            <person name="Franz C."/>
        </authorList>
    </citation>
    <scope>NUCLEOTIDE SEQUENCE</scope>
    <source>
        <strain evidence="2">Fsh4-2</strain>
    </source>
</reference>
<name>G0UGG3_9LACO</name>
<dbReference type="InterPro" id="IPR013830">
    <property type="entry name" value="SGNH_hydro"/>
</dbReference>
<protein>
    <recommendedName>
        <fullName evidence="1">SGNH hydrolase-type esterase domain-containing protein</fullName>
    </recommendedName>
</protein>
<dbReference type="Gene3D" id="2.10.270.10">
    <property type="entry name" value="Cholin Binding"/>
    <property type="match status" value="1"/>
</dbReference>
<dbReference type="CDD" id="cd00229">
    <property type="entry name" value="SGNH_hydrolase"/>
    <property type="match status" value="1"/>
</dbReference>
<evidence type="ECO:0000313" key="2">
    <source>
        <dbReference type="EMBL" id="CCC56848.1"/>
    </source>
</evidence>
<dbReference type="Gene3D" id="3.40.50.1110">
    <property type="entry name" value="SGNH hydrolase"/>
    <property type="match status" value="1"/>
</dbReference>
<dbReference type="SUPFAM" id="SSF52266">
    <property type="entry name" value="SGNH hydrolase"/>
    <property type="match status" value="1"/>
</dbReference>
<sequence>MEITPTYGVQFRQSNLPKLLYFQNKKVWIVGDSLMVGWDGTKLLKKNCPKFISQDIHSRVNNDYSFSGAQISGNQQMRTFDLTNNVSKIILDPQFQSADILLLSLGVNDLNYSDNNIGYVQQRLQTNIMRLYSANPNIKIMGLLPFASYLKDKSSHYRLAELQIALSKVYQSFGIPVLNWQQAGFSYDHFSVKDGVHPNSMTYKLMSNTIVDFMVLNRSVMPLDISNQSLFVSNGWQTNEQGQRQYAKNNILLTDWQIIDQTAYYFDPITKALK</sequence>
<reference evidence="2" key="1">
    <citation type="journal article" date="2011" name="J. Bacteriol.">
        <title>Genome Sequence of Weissella thailandensis fsh4-2.</title>
        <authorList>
            <person name="Benomar N."/>
            <person name="Abriouel H."/>
            <person name="Lee H."/>
            <person name="Cho G.S."/>
            <person name="Huch M."/>
            <person name="Pulido R.P."/>
            <person name="Holzapfel W.H."/>
            <person name="Galvez A."/>
            <person name="Franz C.M."/>
        </authorList>
    </citation>
    <scope>NUCLEOTIDE SEQUENCE</scope>
    <source>
        <strain evidence="2">Fsh4-2</strain>
    </source>
</reference>
<gene>
    <name evidence="2" type="ORF">WT2_00851</name>
</gene>
<proteinExistence type="predicted"/>
<evidence type="ECO:0000259" key="1">
    <source>
        <dbReference type="Pfam" id="PF13472"/>
    </source>
</evidence>
<feature type="domain" description="SGNH hydrolase-type esterase" evidence="1">
    <location>
        <begin position="30"/>
        <end position="204"/>
    </location>
</feature>
<dbReference type="InterPro" id="IPR036514">
    <property type="entry name" value="SGNH_hydro_sf"/>
</dbReference>
<dbReference type="AlphaFoldDB" id="G0UGG3"/>
<dbReference type="Pfam" id="PF13472">
    <property type="entry name" value="Lipase_GDSL_2"/>
    <property type="match status" value="1"/>
</dbReference>
<dbReference type="EMBL" id="HE575156">
    <property type="protein sequence ID" value="CCC56848.1"/>
    <property type="molecule type" value="Genomic_DNA"/>
</dbReference>
<organism evidence="2">
    <name type="scientific">Weissella thailandensis fsh4-2</name>
    <dbReference type="NCBI Taxonomy" id="1056112"/>
    <lineage>
        <taxon>Bacteria</taxon>
        <taxon>Bacillati</taxon>
        <taxon>Bacillota</taxon>
        <taxon>Bacilli</taxon>
        <taxon>Lactobacillales</taxon>
        <taxon>Lactobacillaceae</taxon>
        <taxon>Weissella</taxon>
    </lineage>
</organism>
<accession>G0UGG3</accession>